<evidence type="ECO:0000256" key="2">
    <source>
        <dbReference type="ARBA" id="ARBA00022448"/>
    </source>
</evidence>
<evidence type="ECO:0000259" key="6">
    <source>
        <dbReference type="Pfam" id="PF22691"/>
    </source>
</evidence>
<evidence type="ECO:0000256" key="5">
    <source>
        <dbReference type="ARBA" id="ARBA00032316"/>
    </source>
</evidence>
<dbReference type="OrthoDB" id="542135at2759"/>
<sequence length="240" mass="26130">MERGSLGLKWTDRAIPADRLMDVVSNTYGISGAPMTTQIFGNAGREHMEKYGTKPEHFAKIAEKNHRHSMNNPLSQFRDEYTLEQIMNAKMVHEPLTKLQCCPTSDGGAAAIVVSEDYVIKHNLQDKAVEILAMEMATDMPGVYGNSSIKACGQDMTIRASDKAFKKANLTVNDAQVVELHDCFATNELITYEGLGLCPMGKAGEFIDRGDNTYGGKFVVNPSGGLISKGHPLGATGMIK</sequence>
<evidence type="ECO:0000256" key="3">
    <source>
        <dbReference type="ARBA" id="ARBA00023055"/>
    </source>
</evidence>
<dbReference type="SUPFAM" id="SSF53901">
    <property type="entry name" value="Thiolase-like"/>
    <property type="match status" value="2"/>
</dbReference>
<dbReference type="GO" id="GO:0016747">
    <property type="term" value="F:acyltransferase activity, transferring groups other than amino-acyl groups"/>
    <property type="evidence" value="ECO:0007669"/>
    <property type="project" value="InterPro"/>
</dbReference>
<keyword evidence="3" id="KW-0445">Lipid transport</keyword>
<evidence type="ECO:0000256" key="1">
    <source>
        <dbReference type="ARBA" id="ARBA00012352"/>
    </source>
</evidence>
<dbReference type="AlphaFoldDB" id="A0A7M5V1N5"/>
<accession>A0A7M5V1N5</accession>
<dbReference type="InterPro" id="IPR020613">
    <property type="entry name" value="Thiolase_CS"/>
</dbReference>
<evidence type="ECO:0000313" key="8">
    <source>
        <dbReference type="Proteomes" id="UP000594262"/>
    </source>
</evidence>
<keyword evidence="8" id="KW-1185">Reference proteome</keyword>
<dbReference type="GO" id="GO:0006869">
    <property type="term" value="P:lipid transport"/>
    <property type="evidence" value="ECO:0007669"/>
    <property type="project" value="UniProtKB-KW"/>
</dbReference>
<keyword evidence="4" id="KW-0446">Lipid-binding</keyword>
<dbReference type="EC" id="2.3.1.176" evidence="1"/>
<dbReference type="PROSITE" id="PS00737">
    <property type="entry name" value="THIOLASE_2"/>
    <property type="match status" value="1"/>
</dbReference>
<keyword evidence="2" id="KW-0813">Transport</keyword>
<evidence type="ECO:0000313" key="7">
    <source>
        <dbReference type="EnsemblMetazoa" id="CLYHEMP008154.2"/>
    </source>
</evidence>
<dbReference type="InterPro" id="IPR016039">
    <property type="entry name" value="Thiolase-like"/>
</dbReference>
<dbReference type="InterPro" id="IPR055140">
    <property type="entry name" value="Thiolase_C_2"/>
</dbReference>
<proteinExistence type="predicted"/>
<name>A0A7M5V1N5_9CNID</name>
<dbReference type="PANTHER" id="PTHR42870:SF1">
    <property type="entry name" value="NON-SPECIFIC LIPID-TRANSFER PROTEIN-LIKE 2"/>
    <property type="match status" value="1"/>
</dbReference>
<dbReference type="Pfam" id="PF22691">
    <property type="entry name" value="Thiolase_C_1"/>
    <property type="match status" value="1"/>
</dbReference>
<reference evidence="7" key="1">
    <citation type="submission" date="2021-01" db="UniProtKB">
        <authorList>
            <consortium name="EnsemblMetazoa"/>
        </authorList>
    </citation>
    <scope>IDENTIFICATION</scope>
</reference>
<feature type="domain" description="Thiolase C-terminal" evidence="6">
    <location>
        <begin position="157"/>
        <end position="239"/>
    </location>
</feature>
<dbReference type="CDD" id="cd00829">
    <property type="entry name" value="SCP-x_thiolase"/>
    <property type="match status" value="1"/>
</dbReference>
<dbReference type="Gene3D" id="3.40.47.10">
    <property type="match status" value="1"/>
</dbReference>
<organism evidence="7 8">
    <name type="scientific">Clytia hemisphaerica</name>
    <dbReference type="NCBI Taxonomy" id="252671"/>
    <lineage>
        <taxon>Eukaryota</taxon>
        <taxon>Metazoa</taxon>
        <taxon>Cnidaria</taxon>
        <taxon>Hydrozoa</taxon>
        <taxon>Hydroidolina</taxon>
        <taxon>Leptothecata</taxon>
        <taxon>Obeliida</taxon>
        <taxon>Clytiidae</taxon>
        <taxon>Clytia</taxon>
    </lineage>
</organism>
<dbReference type="EnsemblMetazoa" id="CLYHEMT008154.2">
    <property type="protein sequence ID" value="CLYHEMP008154.2"/>
    <property type="gene ID" value="CLYHEMG008154"/>
</dbReference>
<dbReference type="PANTHER" id="PTHR42870">
    <property type="entry name" value="ACETYL-COA C-ACETYLTRANSFERASE"/>
    <property type="match status" value="1"/>
</dbReference>
<evidence type="ECO:0000256" key="4">
    <source>
        <dbReference type="ARBA" id="ARBA00023121"/>
    </source>
</evidence>
<protein>
    <recommendedName>
        <fullName evidence="1">propanoyl-CoA C-acyltransferase</fullName>
        <ecNumber evidence="1">2.3.1.176</ecNumber>
    </recommendedName>
    <alternativeName>
        <fullName evidence="5">Propanoyl-CoA C-acyltransferase</fullName>
    </alternativeName>
</protein>
<dbReference type="GO" id="GO:0008289">
    <property type="term" value="F:lipid binding"/>
    <property type="evidence" value="ECO:0007669"/>
    <property type="project" value="UniProtKB-KW"/>
</dbReference>
<dbReference type="Proteomes" id="UP000594262">
    <property type="component" value="Unplaced"/>
</dbReference>